<evidence type="ECO:0000313" key="2">
    <source>
        <dbReference type="Proteomes" id="UP000614982"/>
    </source>
</evidence>
<name>A0ABQ1DUY3_PSECI</name>
<proteinExistence type="predicted"/>
<organism evidence="1 2">
    <name type="scientific">Pseudomonas cichorii</name>
    <dbReference type="NCBI Taxonomy" id="36746"/>
    <lineage>
        <taxon>Bacteria</taxon>
        <taxon>Pseudomonadati</taxon>
        <taxon>Pseudomonadota</taxon>
        <taxon>Gammaproteobacteria</taxon>
        <taxon>Pseudomonadales</taxon>
        <taxon>Pseudomonadaceae</taxon>
        <taxon>Pseudomonas</taxon>
    </lineage>
</organism>
<accession>A0ABQ1DUY3</accession>
<sequence>MTAQVEGQAHTAKACDVLGASQVALLTATPAVNEEYAGYLRAGSQDGSGDGLVFNVYLDAFTARNLGFVGAVLDPLIRQLLS</sequence>
<reference evidence="1 2" key="1">
    <citation type="submission" date="2020-05" db="EMBL/GenBank/DDBJ databases">
        <title>Genetic diversity of Pseudomonas cichorii.</title>
        <authorList>
            <person name="Tani S."/>
            <person name="Yagi H."/>
            <person name="Hashimoto S."/>
            <person name="Iiyama K."/>
            <person name="Furuya N."/>
        </authorList>
    </citation>
    <scope>NUCLEOTIDE SEQUENCE [LARGE SCALE GENOMIC DNA]</scope>
    <source>
        <strain evidence="1 2">LMG 2162</strain>
    </source>
</reference>
<dbReference type="EMBL" id="BLWA01000022">
    <property type="protein sequence ID" value="GFM94837.1"/>
    <property type="molecule type" value="Genomic_DNA"/>
</dbReference>
<comment type="caution">
    <text evidence="1">The sequence shown here is derived from an EMBL/GenBank/DDBJ whole genome shotgun (WGS) entry which is preliminary data.</text>
</comment>
<evidence type="ECO:0000313" key="1">
    <source>
        <dbReference type="EMBL" id="GFM94837.1"/>
    </source>
</evidence>
<dbReference type="Proteomes" id="UP000614982">
    <property type="component" value="Unassembled WGS sequence"/>
</dbReference>
<gene>
    <name evidence="1" type="ORF">PSCICP_48090</name>
</gene>
<protein>
    <submittedName>
        <fullName evidence="1">Uncharacterized protein</fullName>
    </submittedName>
</protein>
<keyword evidence="2" id="KW-1185">Reference proteome</keyword>